<dbReference type="HOGENOM" id="CLU_062767_3_0_2"/>
<feature type="domain" description="HTH arsR-type" evidence="1">
    <location>
        <begin position="1"/>
        <end position="95"/>
    </location>
</feature>
<dbReference type="InterPro" id="IPR057527">
    <property type="entry name" value="HVO_A0261-like_N"/>
</dbReference>
<dbReference type="EMBL" id="AE010299">
    <property type="protein sequence ID" value="AAM07955.1"/>
    <property type="molecule type" value="Genomic_DNA"/>
</dbReference>
<dbReference type="InterPro" id="IPR016490">
    <property type="entry name" value="Tscrpt_reg_HTH_AF0396-typ3"/>
</dbReference>
<dbReference type="SUPFAM" id="SSF46785">
    <property type="entry name" value="Winged helix' DNA-binding domain"/>
    <property type="match status" value="1"/>
</dbReference>
<protein>
    <recommendedName>
        <fullName evidence="1">HTH arsR-type domain-containing protein</fullName>
    </recommendedName>
</protein>
<evidence type="ECO:0000259" key="1">
    <source>
        <dbReference type="PROSITE" id="PS50987"/>
    </source>
</evidence>
<dbReference type="InterPro" id="IPR001845">
    <property type="entry name" value="HTH_ArsR_DNA-bd_dom"/>
</dbReference>
<dbReference type="PIRSF" id="PIRSF006692">
    <property type="entry name" value="TF_HTH_AF0396_prd"/>
    <property type="match status" value="1"/>
</dbReference>
<dbReference type="AlphaFoldDB" id="Q8THA1"/>
<sequence>MLECKGMKSHELFAELSSESRLAILKALEKESLTFTRLTNTINATSPEAARQLNRLFKSSLISKDSEGCYSLTSLGRLVVSSIPNLEIIAQKSDFFLHHDTSAIPPHLLRELDAFEEAEEVHGVFTVVNRTTQLLEEMHEYAWYLTDDFPHFFMPLIKKKLNEGVNFRVISPWKFGEGFLSEDLLSGLPEKLLKAIEIRYIDELRIIVNINDRFGMLALPGPDGKIDRDYVLIGYGSRFKDWCKGVFEYYFKASRRC</sequence>
<dbReference type="STRING" id="188937.MA_4619"/>
<dbReference type="KEGG" id="mac:MA_4619"/>
<dbReference type="Pfam" id="PF25213">
    <property type="entry name" value="HVO_A0261_N"/>
    <property type="match status" value="1"/>
</dbReference>
<dbReference type="Gene3D" id="1.10.10.10">
    <property type="entry name" value="Winged helix-like DNA-binding domain superfamily/Winged helix DNA-binding domain"/>
    <property type="match status" value="1"/>
</dbReference>
<evidence type="ECO:0000313" key="2">
    <source>
        <dbReference type="EMBL" id="AAM07955.1"/>
    </source>
</evidence>
<gene>
    <name evidence="2" type="ordered locus">MA_4619</name>
</gene>
<dbReference type="InterPro" id="IPR036390">
    <property type="entry name" value="WH_DNA-bd_sf"/>
</dbReference>
<evidence type="ECO:0000313" key="3">
    <source>
        <dbReference type="Proteomes" id="UP000002487"/>
    </source>
</evidence>
<proteinExistence type="predicted"/>
<dbReference type="GO" id="GO:0003700">
    <property type="term" value="F:DNA-binding transcription factor activity"/>
    <property type="evidence" value="ECO:0007669"/>
    <property type="project" value="InterPro"/>
</dbReference>
<dbReference type="EnsemblBacteria" id="AAM07955">
    <property type="protein sequence ID" value="AAM07955"/>
    <property type="gene ID" value="MA_4619"/>
</dbReference>
<organism evidence="2 3">
    <name type="scientific">Methanosarcina acetivorans (strain ATCC 35395 / DSM 2834 / JCM 12185 / C2A)</name>
    <dbReference type="NCBI Taxonomy" id="188937"/>
    <lineage>
        <taxon>Archaea</taxon>
        <taxon>Methanobacteriati</taxon>
        <taxon>Methanobacteriota</taxon>
        <taxon>Stenosarchaea group</taxon>
        <taxon>Methanomicrobia</taxon>
        <taxon>Methanosarcinales</taxon>
        <taxon>Methanosarcinaceae</taxon>
        <taxon>Methanosarcina</taxon>
    </lineage>
</organism>
<dbReference type="PROSITE" id="PS50987">
    <property type="entry name" value="HTH_ARSR_2"/>
    <property type="match status" value="1"/>
</dbReference>
<reference evidence="2 3" key="1">
    <citation type="journal article" date="2002" name="Genome Res.">
        <title>The genome of Methanosarcina acetivorans reveals extensive metabolic and physiological diversity.</title>
        <authorList>
            <person name="Galagan J.E."/>
            <person name="Nusbaum C."/>
            <person name="Roy A."/>
            <person name="Endrizzi M.G."/>
            <person name="Macdonald P."/>
            <person name="FitzHugh W."/>
            <person name="Calvo S."/>
            <person name="Engels R."/>
            <person name="Smirnov S."/>
            <person name="Atnoor D."/>
            <person name="Brown A."/>
            <person name="Allen N."/>
            <person name="Naylor J."/>
            <person name="Stange-Thomann N."/>
            <person name="DeArellano K."/>
            <person name="Johnson R."/>
            <person name="Linton L."/>
            <person name="McEwan P."/>
            <person name="McKernan K."/>
            <person name="Talamas J."/>
            <person name="Tirrell A."/>
            <person name="Ye W."/>
            <person name="Zimmer A."/>
            <person name="Barber R.D."/>
            <person name="Cann I."/>
            <person name="Graham D.E."/>
            <person name="Grahame D.A."/>
            <person name="Guss A."/>
            <person name="Hedderich R."/>
            <person name="Ingram-Smith C."/>
            <person name="Kuettner C.H."/>
            <person name="Krzycki J.A."/>
            <person name="Leigh J.A."/>
            <person name="Li W."/>
            <person name="Liu J."/>
            <person name="Mukhopadhyay B."/>
            <person name="Reeve J.N."/>
            <person name="Smith K."/>
            <person name="Springer T.A."/>
            <person name="Umayam L.A."/>
            <person name="White O."/>
            <person name="White R.H."/>
            <person name="de Macario E.C."/>
            <person name="Ferry J.G."/>
            <person name="Jarrell K.F."/>
            <person name="Jing H."/>
            <person name="Macario A.J.L."/>
            <person name="Paulsen I."/>
            <person name="Pritchett M."/>
            <person name="Sowers K.R."/>
            <person name="Swanson R.V."/>
            <person name="Zinder S.H."/>
            <person name="Lander E."/>
            <person name="Metcalf W.W."/>
            <person name="Birren B."/>
        </authorList>
    </citation>
    <scope>NUCLEOTIDE SEQUENCE [LARGE SCALE GENOMIC DNA]</scope>
    <source>
        <strain evidence="3">ATCC 35395 / DSM 2834 / JCM 12185 / C2A</strain>
    </source>
</reference>
<name>Q8THA1_METAC</name>
<keyword evidence="3" id="KW-1185">Reference proteome</keyword>
<dbReference type="CDD" id="cd00090">
    <property type="entry name" value="HTH_ARSR"/>
    <property type="match status" value="1"/>
</dbReference>
<dbReference type="Proteomes" id="UP000002487">
    <property type="component" value="Chromosome"/>
</dbReference>
<dbReference type="InterPro" id="IPR036388">
    <property type="entry name" value="WH-like_DNA-bd_sf"/>
</dbReference>
<dbReference type="PhylomeDB" id="Q8THA1"/>
<dbReference type="InterPro" id="IPR011991">
    <property type="entry name" value="ArsR-like_HTH"/>
</dbReference>
<dbReference type="InParanoid" id="Q8THA1"/>
<accession>Q8THA1</accession>